<reference evidence="1 2" key="1">
    <citation type="submission" date="2023-03" db="EMBL/GenBank/DDBJ databases">
        <title>Draft genome sequence of Streptomyces sp. K1PA1 isolated from peat swamp forest in Thailand.</title>
        <authorList>
            <person name="Klaysubun C."/>
            <person name="Duangmal K."/>
        </authorList>
    </citation>
    <scope>NUCLEOTIDE SEQUENCE [LARGE SCALE GENOMIC DNA]</scope>
    <source>
        <strain evidence="1 2">K1PA1</strain>
    </source>
</reference>
<accession>A0ABT6AET9</accession>
<gene>
    <name evidence="1" type="ORF">P3H78_30930</name>
</gene>
<organism evidence="1 2">
    <name type="scientific">Streptomyces tropicalis</name>
    <dbReference type="NCBI Taxonomy" id="3034234"/>
    <lineage>
        <taxon>Bacteria</taxon>
        <taxon>Bacillati</taxon>
        <taxon>Actinomycetota</taxon>
        <taxon>Actinomycetes</taxon>
        <taxon>Kitasatosporales</taxon>
        <taxon>Streptomycetaceae</taxon>
        <taxon>Streptomyces</taxon>
    </lineage>
</organism>
<dbReference type="Proteomes" id="UP001221150">
    <property type="component" value="Unassembled WGS sequence"/>
</dbReference>
<dbReference type="RefSeq" id="WP_276112497.1">
    <property type="nucleotide sequence ID" value="NZ_JARJBB010000034.1"/>
</dbReference>
<dbReference type="EMBL" id="JARJBB010000034">
    <property type="protein sequence ID" value="MDF3302947.1"/>
    <property type="molecule type" value="Genomic_DNA"/>
</dbReference>
<protein>
    <submittedName>
        <fullName evidence="1">Uncharacterized protein</fullName>
    </submittedName>
</protein>
<name>A0ABT6AET9_9ACTN</name>
<sequence length="172" mass="19189">MGDGESALDWAHPAASGQRMDLVGSVGGWSVMGWLAAPGIGQARWDATAAVLDIQSELDLAYECGVHTEGMMPGLRNAEVVVHAYRLLRRPHDREPYFQAVLYVDGRWIGMERLEEMGVDEDTGVDDDSLCVYASQELTEVFDLNRQRMEGLTSRLVAGEEQYMSDHLRSWL</sequence>
<evidence type="ECO:0000313" key="2">
    <source>
        <dbReference type="Proteomes" id="UP001221150"/>
    </source>
</evidence>
<proteinExistence type="predicted"/>
<comment type="caution">
    <text evidence="1">The sequence shown here is derived from an EMBL/GenBank/DDBJ whole genome shotgun (WGS) entry which is preliminary data.</text>
</comment>
<evidence type="ECO:0000313" key="1">
    <source>
        <dbReference type="EMBL" id="MDF3302947.1"/>
    </source>
</evidence>
<keyword evidence="2" id="KW-1185">Reference proteome</keyword>